<feature type="transmembrane region" description="Helical" evidence="1">
    <location>
        <begin position="62"/>
        <end position="79"/>
    </location>
</feature>
<organism evidence="2 3">
    <name type="scientific">Saccharicrinis fermentans DSM 9555 = JCM 21142</name>
    <dbReference type="NCBI Taxonomy" id="869213"/>
    <lineage>
        <taxon>Bacteria</taxon>
        <taxon>Pseudomonadati</taxon>
        <taxon>Bacteroidota</taxon>
        <taxon>Bacteroidia</taxon>
        <taxon>Marinilabiliales</taxon>
        <taxon>Marinilabiliaceae</taxon>
        <taxon>Saccharicrinis</taxon>
    </lineage>
</organism>
<evidence type="ECO:0000313" key="3">
    <source>
        <dbReference type="Proteomes" id="UP000019402"/>
    </source>
</evidence>
<name>W7Y6L4_9BACT</name>
<dbReference type="Proteomes" id="UP000019402">
    <property type="component" value="Unassembled WGS sequence"/>
</dbReference>
<reference evidence="2 3" key="1">
    <citation type="journal article" date="2014" name="Genome Announc.">
        <title>Draft Genome Sequence of Cytophaga fermentans JCM 21142T, a Facultative Anaerobe Isolated from Marine Mud.</title>
        <authorList>
            <person name="Starns D."/>
            <person name="Oshima K."/>
            <person name="Suda W."/>
            <person name="Iino T."/>
            <person name="Yuki M."/>
            <person name="Inoue J."/>
            <person name="Kitamura K."/>
            <person name="Iida T."/>
            <person name="Darby A."/>
            <person name="Hattori M."/>
            <person name="Ohkuma M."/>
        </authorList>
    </citation>
    <scope>NUCLEOTIDE SEQUENCE [LARGE SCALE GENOMIC DNA]</scope>
    <source>
        <strain evidence="2 3">JCM 21142</strain>
    </source>
</reference>
<dbReference type="RefSeq" id="WP_027471921.1">
    <property type="nucleotide sequence ID" value="NZ_BAMD01000032.1"/>
</dbReference>
<keyword evidence="1" id="KW-0812">Transmembrane</keyword>
<dbReference type="AlphaFoldDB" id="W7Y6L4"/>
<gene>
    <name evidence="2" type="ORF">JCM21142_72550</name>
</gene>
<keyword evidence="3" id="KW-1185">Reference proteome</keyword>
<evidence type="ECO:0000313" key="2">
    <source>
        <dbReference type="EMBL" id="GAF03862.1"/>
    </source>
</evidence>
<comment type="caution">
    <text evidence="2">The sequence shown here is derived from an EMBL/GenBank/DDBJ whole genome shotgun (WGS) entry which is preliminary data.</text>
</comment>
<protein>
    <submittedName>
        <fullName evidence="2">Uncharacterized protein</fullName>
    </submittedName>
</protein>
<keyword evidence="1" id="KW-1133">Transmembrane helix</keyword>
<evidence type="ECO:0000256" key="1">
    <source>
        <dbReference type="SAM" id="Phobius"/>
    </source>
</evidence>
<sequence>MVKQTQEVFDNRILKNVNLLQNLFYSMFAGCFVCIFAMWSLQYSKKKEQPHFENAPSGLNHIAYAFSVLNSIFVLLYAGQSSVLLQELNPKATNNPTAATNKKAFFMTIKLQYN</sequence>
<keyword evidence="1" id="KW-0472">Membrane</keyword>
<accession>W7Y6L4</accession>
<feature type="transmembrane region" description="Helical" evidence="1">
    <location>
        <begin position="23"/>
        <end position="41"/>
    </location>
</feature>
<proteinExistence type="predicted"/>
<dbReference type="PROSITE" id="PS51257">
    <property type="entry name" value="PROKAR_LIPOPROTEIN"/>
    <property type="match status" value="1"/>
</dbReference>
<dbReference type="EMBL" id="BAMD01000032">
    <property type="protein sequence ID" value="GAF03862.1"/>
    <property type="molecule type" value="Genomic_DNA"/>
</dbReference>